<dbReference type="AlphaFoldDB" id="A0AAW9AAJ8"/>
<dbReference type="GO" id="GO:0033202">
    <property type="term" value="C:DNA helicase complex"/>
    <property type="evidence" value="ECO:0007669"/>
    <property type="project" value="TreeGrafter"/>
</dbReference>
<evidence type="ECO:0000256" key="5">
    <source>
        <dbReference type="ARBA" id="ARBA00022806"/>
    </source>
</evidence>
<name>A0AAW9AAJ8_9BACL</name>
<evidence type="ECO:0000313" key="17">
    <source>
        <dbReference type="EMBL" id="MDW0116995.1"/>
    </source>
</evidence>
<evidence type="ECO:0000259" key="16">
    <source>
        <dbReference type="PROSITE" id="PS51217"/>
    </source>
</evidence>
<dbReference type="Pfam" id="PF00580">
    <property type="entry name" value="UvrD-helicase"/>
    <property type="match status" value="1"/>
</dbReference>
<keyword evidence="9 13" id="KW-0234">DNA repair</keyword>
<dbReference type="SUPFAM" id="SSF52540">
    <property type="entry name" value="P-loop containing nucleoside triphosphate hydrolases"/>
    <property type="match status" value="1"/>
</dbReference>
<dbReference type="Gene3D" id="3.90.320.10">
    <property type="match status" value="1"/>
</dbReference>
<sequence length="1241" mass="141432">MDIPVKPADVTFTDAQWKAIWATGKDILVSAAAGSGKTKVLITRMIEKVLSSSNPIDVDELLVVTFTNAAAAEMRHRMAEALEEAIAVNPDSIHLRRQLNLLNKAQISTLHSFCLNVVKQYAYLLDIDPGFRIADSTEAALLRDDTIGDVLEDAYNAENPEAMYRLADSFTSDRNDQSIETLIDKLYDYSRVHPSPERWLRMIPMQYEIGEDITIDELDFVGPLKTAIRHTLEEAIALTEDMKRIALMPEGPEPLAVTADADLQWIREAKRRIEEGTWEETYSFFGSLTWVKAGTIRKNTCDEELAKRAKAIRDSVKKIINTLKESYFARTPARLLNEIRLMAPAMHTLVGLVIDFGERYGRVKMDRGLVDFSDLEHFALQILAREVDGELVPSDIATDYLDRFAEVLVDEYQDVNLLQEAIIQLVKRGSEADGNLFMVGDVKQSIYRFRLAEPGLFLGKYTRFTSNDGENGLKIDLNANFRSRKEVLDATNFIFSQVMGKRVGEVDYDDAAALKYGARYPEKESATALTLLYADDGEDIGTEDDNEATELTGQSLKSSQVEARYMIKRIKDLMATGAEVTDAFTEKRRPLEYRDIVILMRSMSWSGEIAEEFKLANIPIYAELSHGYFDAIEVMIMLNTLRVIDNPYQDIPLASVLRAPFVGMTENELSQVRLAAKNKPFYEALKLFMATGGAGIASETQVKLQRFFLMFEDWRNQARRGSLAELIWQVFSDTHYYEMVGAMPNGKQRQANLRALHDRAIDYEKTSFRGLFRFLRFIDRMQKRGDDLGAARYVSDTEDVVRIMTIHSSKGLEFPYVFIAGAGRQFNKMDFNEPYLFDQHFGLAVKAIDPDLRITYTSLPFLAMKEKKELEMRAEEMRVLYVAMTRAKEHLELIASVKDIEKAIGKWQDAQLLESGAMLPEYTRSRANGYLDWIGPAIARHSDFEKFGVMYGGSLTADASKWEIFAYPVSSFVDTEVNSVETAEIQELIPVDEAVDADWSSEVKRRFDYVYPYMASVSKRSKQTVSELKRVSLLEREDDFDDFFASKDDEVSTPYLHARPSFLQSRALSGAEIGTAMHTIMQHIEMTNSHSVQEIERFITELTARQLLTEDEAKAVDVNMVFHFFETPIFKRLSQSNRILREVPFTYAFDGKDGDHQILQGIADCLFEEADGWVLLDYKTDRIRGLYKNEADLVDEMQKRYGIQLSLYKKAVESIAKIQIKEMVLYLFDGERIMQVQEESV</sequence>
<evidence type="ECO:0000256" key="1">
    <source>
        <dbReference type="ARBA" id="ARBA00022722"/>
    </source>
</evidence>
<dbReference type="RefSeq" id="WP_283734682.1">
    <property type="nucleotide sequence ID" value="NZ_CP125968.1"/>
</dbReference>
<keyword evidence="7 13" id="KW-0067">ATP-binding</keyword>
<comment type="similarity">
    <text evidence="13">Belongs to the helicase family. AddA subfamily.</text>
</comment>
<dbReference type="InterPro" id="IPR014017">
    <property type="entry name" value="DNA_helicase_UvrD-like_C"/>
</dbReference>
<accession>A0AAW9AAJ8</accession>
<dbReference type="FunFam" id="3.40.50.300:FF:001236">
    <property type="entry name" value="ATP-dependent helicase/nuclease subunit A"/>
    <property type="match status" value="1"/>
</dbReference>
<dbReference type="GO" id="GO:0000724">
    <property type="term" value="P:double-strand break repair via homologous recombination"/>
    <property type="evidence" value="ECO:0007669"/>
    <property type="project" value="UniProtKB-UniRule"/>
</dbReference>
<dbReference type="InterPro" id="IPR038726">
    <property type="entry name" value="PDDEXK_AddAB-type"/>
</dbReference>
<organism evidence="17 18">
    <name type="scientific">Sporosarcina thermotolerans</name>
    <dbReference type="NCBI Taxonomy" id="633404"/>
    <lineage>
        <taxon>Bacteria</taxon>
        <taxon>Bacillati</taxon>
        <taxon>Bacillota</taxon>
        <taxon>Bacilli</taxon>
        <taxon>Bacillales</taxon>
        <taxon>Caryophanaceae</taxon>
        <taxon>Sporosarcina</taxon>
    </lineage>
</organism>
<keyword evidence="4 13" id="KW-0378">Hydrolase</keyword>
<dbReference type="GO" id="GO:0008408">
    <property type="term" value="F:3'-5' exonuclease activity"/>
    <property type="evidence" value="ECO:0007669"/>
    <property type="project" value="UniProtKB-UniRule"/>
</dbReference>
<evidence type="ECO:0000256" key="3">
    <source>
        <dbReference type="ARBA" id="ARBA00022763"/>
    </source>
</evidence>
<evidence type="ECO:0000256" key="10">
    <source>
        <dbReference type="ARBA" id="ARBA00023235"/>
    </source>
</evidence>
<dbReference type="EC" id="5.6.2.4" evidence="13"/>
<dbReference type="EC" id="3.1.-.-" evidence="13"/>
<dbReference type="GO" id="GO:0005524">
    <property type="term" value="F:ATP binding"/>
    <property type="evidence" value="ECO:0007669"/>
    <property type="project" value="UniProtKB-UniRule"/>
</dbReference>
<evidence type="ECO:0000256" key="14">
    <source>
        <dbReference type="PROSITE-ProRule" id="PRU00560"/>
    </source>
</evidence>
<protein>
    <recommendedName>
        <fullName evidence="13">ATP-dependent helicase/nuclease subunit A</fullName>
        <ecNumber evidence="13">3.1.-.-</ecNumber>
        <ecNumber evidence="13">5.6.2.4</ecNumber>
    </recommendedName>
    <alternativeName>
        <fullName evidence="13">ATP-dependent helicase/nuclease AddA</fullName>
    </alternativeName>
    <alternativeName>
        <fullName evidence="13">DNA 3'-5' helicase AddA</fullName>
    </alternativeName>
</protein>
<dbReference type="InterPro" id="IPR014016">
    <property type="entry name" value="UvrD-like_ATP-bd"/>
</dbReference>
<evidence type="ECO:0000256" key="6">
    <source>
        <dbReference type="ARBA" id="ARBA00022839"/>
    </source>
</evidence>
<comment type="catalytic activity">
    <reaction evidence="11 13">
        <text>Couples ATP hydrolysis with the unwinding of duplex DNA by translocating in the 3'-5' direction.</text>
        <dbReference type="EC" id="5.6.2.4"/>
    </reaction>
</comment>
<keyword evidence="5 13" id="KW-0347">Helicase</keyword>
<keyword evidence="6 13" id="KW-0269">Exonuclease</keyword>
<reference evidence="17 18" key="1">
    <citation type="submission" date="2023-06" db="EMBL/GenBank/DDBJ databases">
        <title>Sporosarcina sp. nov., isolated from Korean traditional fermented seafood 'Jeotgal'.</title>
        <authorList>
            <person name="Yang A.I."/>
            <person name="Shin N.-R."/>
        </authorList>
    </citation>
    <scope>NUCLEOTIDE SEQUENCE [LARGE SCALE GENOMIC DNA]</scope>
    <source>
        <strain evidence="17 18">KCTC43456</strain>
    </source>
</reference>
<evidence type="ECO:0000256" key="2">
    <source>
        <dbReference type="ARBA" id="ARBA00022741"/>
    </source>
</evidence>
<dbReference type="Proteomes" id="UP001271648">
    <property type="component" value="Unassembled WGS sequence"/>
</dbReference>
<evidence type="ECO:0000256" key="9">
    <source>
        <dbReference type="ARBA" id="ARBA00023204"/>
    </source>
</evidence>
<gene>
    <name evidence="13 17" type="primary">addA</name>
    <name evidence="17" type="ORF">QTL97_08615</name>
</gene>
<comment type="cofactor">
    <cofactor evidence="13">
        <name>Mg(2+)</name>
        <dbReference type="ChEBI" id="CHEBI:18420"/>
    </cofactor>
</comment>
<evidence type="ECO:0000256" key="12">
    <source>
        <dbReference type="ARBA" id="ARBA00048988"/>
    </source>
</evidence>
<evidence type="ECO:0000259" key="15">
    <source>
        <dbReference type="PROSITE" id="PS51198"/>
    </source>
</evidence>
<dbReference type="HAMAP" id="MF_01451">
    <property type="entry name" value="AddA"/>
    <property type="match status" value="1"/>
</dbReference>
<dbReference type="SUPFAM" id="SSF52980">
    <property type="entry name" value="Restriction endonuclease-like"/>
    <property type="match status" value="1"/>
</dbReference>
<proteinExistence type="inferred from homology"/>
<dbReference type="PROSITE" id="PS51198">
    <property type="entry name" value="UVRD_HELICASE_ATP_BIND"/>
    <property type="match status" value="1"/>
</dbReference>
<feature type="binding site" evidence="14">
    <location>
        <begin position="31"/>
        <end position="38"/>
    </location>
    <ligand>
        <name>ATP</name>
        <dbReference type="ChEBI" id="CHEBI:30616"/>
    </ligand>
</feature>
<evidence type="ECO:0000256" key="4">
    <source>
        <dbReference type="ARBA" id="ARBA00022801"/>
    </source>
</evidence>
<evidence type="ECO:0000256" key="7">
    <source>
        <dbReference type="ARBA" id="ARBA00022840"/>
    </source>
</evidence>
<dbReference type="EMBL" id="JAUBDJ010000004">
    <property type="protein sequence ID" value="MDW0116995.1"/>
    <property type="molecule type" value="Genomic_DNA"/>
</dbReference>
<dbReference type="GO" id="GO:0005829">
    <property type="term" value="C:cytosol"/>
    <property type="evidence" value="ECO:0007669"/>
    <property type="project" value="TreeGrafter"/>
</dbReference>
<feature type="domain" description="UvrD-like helicase ATP-binding" evidence="15">
    <location>
        <begin position="10"/>
        <end position="484"/>
    </location>
</feature>
<keyword evidence="8 13" id="KW-0238">DNA-binding</keyword>
<dbReference type="InterPro" id="IPR011604">
    <property type="entry name" value="PDDEXK-like_dom_sf"/>
</dbReference>
<comment type="function">
    <text evidence="13">The heterodimer acts as both an ATP-dependent DNA helicase and an ATP-dependent, dual-direction single-stranded exonuclease. Recognizes the chi site generating a DNA molecule suitable for the initiation of homologous recombination. The AddA nuclease domain is required for chi fragment generation; this subunit has the helicase and 3' -&gt; 5' nuclease activities.</text>
</comment>
<dbReference type="GO" id="GO:0003690">
    <property type="term" value="F:double-stranded DNA binding"/>
    <property type="evidence" value="ECO:0007669"/>
    <property type="project" value="UniProtKB-UniRule"/>
</dbReference>
<dbReference type="Pfam" id="PF13361">
    <property type="entry name" value="UvrD_C"/>
    <property type="match status" value="1"/>
</dbReference>
<evidence type="ECO:0000256" key="11">
    <source>
        <dbReference type="ARBA" id="ARBA00034617"/>
    </source>
</evidence>
<dbReference type="PROSITE" id="PS51217">
    <property type="entry name" value="UVRD_HELICASE_CTER"/>
    <property type="match status" value="1"/>
</dbReference>
<keyword evidence="2 13" id="KW-0547">Nucleotide-binding</keyword>
<keyword evidence="1 13" id="KW-0540">Nuclease</keyword>
<dbReference type="PANTHER" id="PTHR11070:SF48">
    <property type="entry name" value="ATP-DEPENDENT HELICASE_NUCLEASE SUBUNIT A"/>
    <property type="match status" value="1"/>
</dbReference>
<dbReference type="Gene3D" id="3.40.50.300">
    <property type="entry name" value="P-loop containing nucleotide triphosphate hydrolases"/>
    <property type="match status" value="4"/>
</dbReference>
<dbReference type="PANTHER" id="PTHR11070">
    <property type="entry name" value="UVRD / RECB / PCRA DNA HELICASE FAMILY MEMBER"/>
    <property type="match status" value="1"/>
</dbReference>
<dbReference type="NCBIfam" id="TIGR02785">
    <property type="entry name" value="addA_Gpos"/>
    <property type="match status" value="1"/>
</dbReference>
<evidence type="ECO:0000256" key="13">
    <source>
        <dbReference type="HAMAP-Rule" id="MF_01451"/>
    </source>
</evidence>
<evidence type="ECO:0000313" key="18">
    <source>
        <dbReference type="Proteomes" id="UP001271648"/>
    </source>
</evidence>
<dbReference type="InterPro" id="IPR000212">
    <property type="entry name" value="DNA_helicase_UvrD/REP"/>
</dbReference>
<keyword evidence="10 13" id="KW-0413">Isomerase</keyword>
<keyword evidence="3 13" id="KW-0227">DNA damage</keyword>
<feature type="domain" description="UvrD-like helicase C-terminal" evidence="16">
    <location>
        <begin position="511"/>
        <end position="811"/>
    </location>
</feature>
<dbReference type="InterPro" id="IPR027417">
    <property type="entry name" value="P-loop_NTPase"/>
</dbReference>
<comment type="catalytic activity">
    <reaction evidence="12 13">
        <text>ATP + H2O = ADP + phosphate + H(+)</text>
        <dbReference type="Rhea" id="RHEA:13065"/>
        <dbReference type="ChEBI" id="CHEBI:15377"/>
        <dbReference type="ChEBI" id="CHEBI:15378"/>
        <dbReference type="ChEBI" id="CHEBI:30616"/>
        <dbReference type="ChEBI" id="CHEBI:43474"/>
        <dbReference type="ChEBI" id="CHEBI:456216"/>
        <dbReference type="EC" id="5.6.2.4"/>
    </reaction>
</comment>
<dbReference type="GO" id="GO:0043138">
    <property type="term" value="F:3'-5' DNA helicase activity"/>
    <property type="evidence" value="ECO:0007669"/>
    <property type="project" value="UniProtKB-UniRule"/>
</dbReference>
<evidence type="ECO:0000256" key="8">
    <source>
        <dbReference type="ARBA" id="ARBA00023125"/>
    </source>
</evidence>
<dbReference type="InterPro" id="IPR014152">
    <property type="entry name" value="AddA"/>
</dbReference>
<comment type="caution">
    <text evidence="17">The sequence shown here is derived from an EMBL/GenBank/DDBJ whole genome shotgun (WGS) entry which is preliminary data.</text>
</comment>
<keyword evidence="18" id="KW-1185">Reference proteome</keyword>
<dbReference type="InterPro" id="IPR011335">
    <property type="entry name" value="Restrct_endonuc-II-like"/>
</dbReference>
<comment type="subunit">
    <text evidence="13">Heterodimer of AddA and AddB/RexB.</text>
</comment>
<dbReference type="Pfam" id="PF12705">
    <property type="entry name" value="PDDEXK_1"/>
    <property type="match status" value="1"/>
</dbReference>